<name>A0ABR7FG59_9FIRM</name>
<dbReference type="Proteomes" id="UP000654573">
    <property type="component" value="Unassembled WGS sequence"/>
</dbReference>
<proteinExistence type="predicted"/>
<accession>A0ABR7FG59</accession>
<organism evidence="1 2">
    <name type="scientific">Blautia celeris</name>
    <dbReference type="NCBI Taxonomy" id="2763026"/>
    <lineage>
        <taxon>Bacteria</taxon>
        <taxon>Bacillati</taxon>
        <taxon>Bacillota</taxon>
        <taxon>Clostridia</taxon>
        <taxon>Lachnospirales</taxon>
        <taxon>Lachnospiraceae</taxon>
        <taxon>Blautia</taxon>
    </lineage>
</organism>
<evidence type="ECO:0000313" key="1">
    <source>
        <dbReference type="EMBL" id="MBC5673416.1"/>
    </source>
</evidence>
<protein>
    <recommendedName>
        <fullName evidence="3">DUF4332 domain-containing protein</fullName>
    </recommendedName>
</protein>
<keyword evidence="2" id="KW-1185">Reference proteome</keyword>
<evidence type="ECO:0000313" key="2">
    <source>
        <dbReference type="Proteomes" id="UP000654573"/>
    </source>
</evidence>
<sequence>MDKYQALEKIKDLWNSVDVDLGQKIIEISEAFYAVGLDLSTAAAFVKATPSELDALLSLGALDEELIELISKAEPPKTTWALIANASYEEARQALNALLNSKDSHSNNGTSHSEFVYQQMMEIAGLTKEQMVGMLTGADLAHALKKGQDFNALSEWENKFFKSVVTQKKRGKTLSGKQIDIVLKILENLSSKGAIKRNSIDGDEEICDRILDAIGK</sequence>
<gene>
    <name evidence="1" type="ORF">H8S76_14285</name>
</gene>
<dbReference type="EMBL" id="JACOOU010000006">
    <property type="protein sequence ID" value="MBC5673416.1"/>
    <property type="molecule type" value="Genomic_DNA"/>
</dbReference>
<reference evidence="1 2" key="1">
    <citation type="submission" date="2020-08" db="EMBL/GenBank/DDBJ databases">
        <title>Genome public.</title>
        <authorList>
            <person name="Liu C."/>
            <person name="Sun Q."/>
        </authorList>
    </citation>
    <scope>NUCLEOTIDE SEQUENCE [LARGE SCALE GENOMIC DNA]</scope>
    <source>
        <strain evidence="1 2">NSJ-34</strain>
    </source>
</reference>
<comment type="caution">
    <text evidence="1">The sequence shown here is derived from an EMBL/GenBank/DDBJ whole genome shotgun (WGS) entry which is preliminary data.</text>
</comment>
<evidence type="ECO:0008006" key="3">
    <source>
        <dbReference type="Google" id="ProtNLM"/>
    </source>
</evidence>
<dbReference type="RefSeq" id="WP_033140450.1">
    <property type="nucleotide sequence ID" value="NZ_JACOOU010000006.1"/>
</dbReference>